<feature type="chain" id="PRO_5023891449" description="Carboxypeptidase regulatory-like domain-containing protein" evidence="1">
    <location>
        <begin position="22"/>
        <end position="864"/>
    </location>
</feature>
<keyword evidence="1" id="KW-0732">Signal</keyword>
<dbReference type="Proteomes" id="UP000326725">
    <property type="component" value="Unassembled WGS sequence"/>
</dbReference>
<feature type="signal peptide" evidence="1">
    <location>
        <begin position="1"/>
        <end position="21"/>
    </location>
</feature>
<dbReference type="SUPFAM" id="SSF49478">
    <property type="entry name" value="Cna protein B-type domain"/>
    <property type="match status" value="1"/>
</dbReference>
<dbReference type="AlphaFoldDB" id="A0A5K1I3G7"/>
<organism evidence="2 3">
    <name type="scientific">Halomonas lysinitropha</name>
    <dbReference type="NCBI Taxonomy" id="2607506"/>
    <lineage>
        <taxon>Bacteria</taxon>
        <taxon>Pseudomonadati</taxon>
        <taxon>Pseudomonadota</taxon>
        <taxon>Gammaproteobacteria</taxon>
        <taxon>Oceanospirillales</taxon>
        <taxon>Halomonadaceae</taxon>
        <taxon>Halomonas</taxon>
    </lineage>
</organism>
<accession>A0A5K1I3G7</accession>
<evidence type="ECO:0008006" key="4">
    <source>
        <dbReference type="Google" id="ProtNLM"/>
    </source>
</evidence>
<keyword evidence="3" id="KW-1185">Reference proteome</keyword>
<sequence length="864" mass="93405">MLALGFLLLACVLVYAPALSAQEPAGEPELLILEVRLDQSVLSGAIPAYEVGEHTLLPLGELARLLTIAIQAQPAKGVASGFVLSEERGFSLNLDNASVTLAGKTESFDPALVLAEPDDIYVAVSLLEEWLPLALEIDRAGLSLNVTALEALPLQARLAREGLGDRAGTPGGYEDPGYPHHEQPYRLWSMPFIDQTLTTELQHKNGRTQGDAAYTAFLTGDLLGMESSLYFSSSQQAPSPDIRATLGRHDPDGNLLGPLHARSFQFGSLSTPSVENISRGISGEGVTLSNRPLTRPTSFDRQTFEGDLPPGWDVELYYNGALLGFTQADADGRYRFEDQPLSYGRNDFRLIFHGPLGETRVEQYSFPLDQSMVLPGDFQYSVTEHRDEDGQSRTIAQFDLGIARALTASAGLIRAPVDGDETLYSTLGVRTFWQSLSLGGGLVQAKDGGSLAEFDVQTRIGGVAVDASRLLLTDFTSELFPASSDPIVTQDTLRLTGSLPLTSRSRIPVTLEATRDERESGRTRTDVSARVSAYVYRTSLTNTLRWRDSGDLEHTTGSLQVSRRVRDMSLRGQVDYQLGSEGDISSLALSAEKTLTDGYRGTLGIAHTFASPETRYSAGFTKNLGRFGLGVNAGYADTGDIALGAQLFIAMGRDDRRADWRFDAKPMANTGAASVRVFLDEDNDGVMGANEEPLQGAGFTVNGGRHRARTDAEGIAYVDHLPVKQHLDIGIDNATLADPQWAPAIAGLRLVPRPGSVTRLEIPVRMTTEIDGTVYLQEEGVERGVGDIELELLNDQQEIVARTTSSWDGFYIVPGVITGDYRLRISPEQLQRLNLSDSGSIELSVSGDGAFISGINMTVSPASP</sequence>
<protein>
    <recommendedName>
        <fullName evidence="4">Carboxypeptidase regulatory-like domain-containing protein</fullName>
    </recommendedName>
</protein>
<evidence type="ECO:0000313" key="3">
    <source>
        <dbReference type="Proteomes" id="UP000326725"/>
    </source>
</evidence>
<name>A0A5K1I3G7_9GAMM</name>
<gene>
    <name evidence="2" type="ORF">HALO32_01055</name>
</gene>
<evidence type="ECO:0000313" key="2">
    <source>
        <dbReference type="EMBL" id="VVZ94991.1"/>
    </source>
</evidence>
<dbReference type="EMBL" id="CABVOU010000027">
    <property type="protein sequence ID" value="VVZ94991.1"/>
    <property type="molecule type" value="Genomic_DNA"/>
</dbReference>
<reference evidence="2 3" key="1">
    <citation type="submission" date="2019-09" db="EMBL/GenBank/DDBJ databases">
        <authorList>
            <person name="Criscuolo A."/>
        </authorList>
    </citation>
    <scope>NUCLEOTIDE SEQUENCE [LARGE SCALE GENOMIC DNA]</scope>
    <source>
        <strain evidence="3">3(2)</strain>
    </source>
</reference>
<evidence type="ECO:0000256" key="1">
    <source>
        <dbReference type="SAM" id="SignalP"/>
    </source>
</evidence>
<proteinExistence type="predicted"/>